<dbReference type="AlphaFoldDB" id="A0A9N9TYZ2"/>
<evidence type="ECO:0000256" key="4">
    <source>
        <dbReference type="ARBA" id="ARBA00023211"/>
    </source>
</evidence>
<dbReference type="GO" id="GO:0070681">
    <property type="term" value="P:glutaminyl-tRNAGln biosynthesis via transamidation"/>
    <property type="evidence" value="ECO:0007669"/>
    <property type="project" value="UniProtKB-UniRule"/>
</dbReference>
<dbReference type="InterPro" id="IPR022830">
    <property type="entry name" value="Indigdn_synthA-like"/>
</dbReference>
<sequence length="926" mass="101563">MTSTGFNIGLDGSRSSSRVLKPPGGGHTDIFGGEDQVKVGRKYHGRNQSSILEGTNPGSDAPETPPEEVKVAASEPAQEARSNAEQASGEPRAAAAAPPAPANPAQSRVRVPPGGFSSEVRNVPKSGDSSAVDTERIVPIERTKFKIDPSKFPPKTKIDVNTIALLEKLTLVDLKGKAAIETLEVKLEFADQILQVPTDNVEPLVSLLEDHPCRIREDIVTEGNCRDEVLSCATLTEEEYFVAPPGNIPLDDKNDQKSPTGLLLCQNLNTEWFYNIVLNKDVTVVLNDGDFSETFDYTKSLCSEKLPFGIADVKIITNSNLTQGNNAFDNVIQQENDTLLKFCMFVSPTESTRLFHQWQKLRRTWYKRFSDNPERYSITDIKTNGDVHSADIVVEYPWGSNTIESLELNTQNQDFSTQQLEFKERKTISAHTITGQVNLSTLFLNYLCDCYVELPIQSNLRSLWRFHRKLAPYKLSFAMTGSSQAVVHELNDLALYLCKQFRANHVSTLLLPSSSKNSLESQYKQYDQWGIPYTVVLNERTLKDGISNLRSRDTTLKWSLVVDPEMLARSLRIFESKSPVLARRRLSTKSNVEITEEVRNALNNGRAVVALESTIITHGMPYPDNVKCALEVEGIVRSRGAVPATIAIKSGRIKVGLNESDLNELGDTESSKPVKTSRRDFAYVISSKRNGGTTVCGTLIVADRANIPIFATGGIGGVHREAESTLDISADLQELGRSSVAVVSSGVKSILDVPKTLEYLETQGVFVATFGHTKDFPAFYSIKSGCTAPYNVASAGQAAAIIKSSRDLELKSGILLAVPIPDEHALDSDQVNLVIDRAVREAKEKNVRGKDITPFLLAEISRMTEGKSLKSNVALVKNNARIAADIAVELASLQEPGKCINKRPIIIGGSNIDSNAVLDTDEIKAI</sequence>
<dbReference type="GO" id="GO:0006450">
    <property type="term" value="P:regulation of translational fidelity"/>
    <property type="evidence" value="ECO:0007669"/>
    <property type="project" value="InterPro"/>
</dbReference>
<dbReference type="InterPro" id="IPR036113">
    <property type="entry name" value="Asp/Glu-ADT_sf_sub_c"/>
</dbReference>
<keyword evidence="5" id="KW-0456">Lyase</keyword>
<comment type="subunit">
    <text evidence="7">Subunit of the heterotrimeric GatCAB amidotransferase (AdT) complex, composed of A, B and C subunits.</text>
</comment>
<dbReference type="HAMAP" id="MF_01876">
    <property type="entry name" value="PsiMP_glycosidase"/>
    <property type="match status" value="1"/>
</dbReference>
<dbReference type="Pfam" id="PF03129">
    <property type="entry name" value="HGTP_anticodon"/>
    <property type="match status" value="1"/>
</dbReference>
<dbReference type="Pfam" id="PF04227">
    <property type="entry name" value="Indigoidine_A"/>
    <property type="match status" value="1"/>
</dbReference>
<dbReference type="OrthoDB" id="198885at2759"/>
<dbReference type="PANTHER" id="PTHR42909:SF1">
    <property type="entry name" value="CARBOHYDRATE KINASE PFKB DOMAIN-CONTAINING PROTEIN"/>
    <property type="match status" value="1"/>
</dbReference>
<gene>
    <name evidence="10" type="ORF">PHYEVI_LOCUS9584</name>
</gene>
<evidence type="ECO:0000256" key="6">
    <source>
        <dbReference type="ARBA" id="ARBA00023295"/>
    </source>
</evidence>
<evidence type="ECO:0000256" key="3">
    <source>
        <dbReference type="ARBA" id="ARBA00023128"/>
    </source>
</evidence>
<dbReference type="Gene3D" id="3.40.50.800">
    <property type="entry name" value="Anticodon-binding domain"/>
    <property type="match status" value="1"/>
</dbReference>
<comment type="function">
    <text evidence="7">Allows the formation of correctly charged Gln-tRNA(Gln) through the transamidation of misacylated Glu-tRNA(Gln) in the mitochondria. The reaction takes place in the presence of glutamine and ATP through an activated gamma-phospho-Glu-tRNA(Gln).</text>
</comment>
<evidence type="ECO:0000313" key="10">
    <source>
        <dbReference type="EMBL" id="CAG9863286.1"/>
    </source>
</evidence>
<dbReference type="GO" id="GO:0030956">
    <property type="term" value="C:glutamyl-tRNA(Gln) amidotransferase complex"/>
    <property type="evidence" value="ECO:0007669"/>
    <property type="project" value="UniProtKB-UniRule"/>
</dbReference>
<evidence type="ECO:0000256" key="5">
    <source>
        <dbReference type="ARBA" id="ARBA00023239"/>
    </source>
</evidence>
<dbReference type="InterPro" id="IPR045864">
    <property type="entry name" value="aa-tRNA-synth_II/BPL/LPL"/>
</dbReference>
<dbReference type="GO" id="GO:0004730">
    <property type="term" value="F:pseudouridylate synthase activity"/>
    <property type="evidence" value="ECO:0007669"/>
    <property type="project" value="InterPro"/>
</dbReference>
<dbReference type="HAMAP" id="MF_00122">
    <property type="entry name" value="GatC"/>
    <property type="match status" value="1"/>
</dbReference>
<proteinExistence type="inferred from homology"/>
<keyword evidence="6" id="KW-0326">Glycosidase</keyword>
<dbReference type="Pfam" id="PF02686">
    <property type="entry name" value="GatC"/>
    <property type="match status" value="1"/>
</dbReference>
<dbReference type="InterPro" id="IPR004154">
    <property type="entry name" value="Anticodon-bd"/>
</dbReference>
<keyword evidence="7" id="KW-0648">Protein biosynthesis</keyword>
<keyword evidence="11" id="KW-1185">Reference proteome</keyword>
<evidence type="ECO:0000256" key="8">
    <source>
        <dbReference type="SAM" id="MobiDB-lite"/>
    </source>
</evidence>
<keyword evidence="1" id="KW-0479">Metal-binding</keyword>
<keyword evidence="4" id="KW-0464">Manganese</keyword>
<dbReference type="SUPFAM" id="SSF55681">
    <property type="entry name" value="Class II aaRS and biotin synthetases"/>
    <property type="match status" value="1"/>
</dbReference>
<dbReference type="SUPFAM" id="SSF52954">
    <property type="entry name" value="Class II aaRS ABD-related"/>
    <property type="match status" value="1"/>
</dbReference>
<evidence type="ECO:0000259" key="9">
    <source>
        <dbReference type="Pfam" id="PF03129"/>
    </source>
</evidence>
<name>A0A9N9TYZ2_PHYSR</name>
<dbReference type="GO" id="GO:0046872">
    <property type="term" value="F:metal ion binding"/>
    <property type="evidence" value="ECO:0007669"/>
    <property type="project" value="UniProtKB-KW"/>
</dbReference>
<dbReference type="GO" id="GO:0005739">
    <property type="term" value="C:mitochondrion"/>
    <property type="evidence" value="ECO:0007669"/>
    <property type="project" value="UniProtKB-SubCell"/>
</dbReference>
<keyword evidence="3 7" id="KW-0496">Mitochondrion</keyword>
<dbReference type="SUPFAM" id="SSF141000">
    <property type="entry name" value="Glu-tRNAGln amidotransferase C subunit"/>
    <property type="match status" value="1"/>
</dbReference>
<keyword evidence="7" id="KW-0436">Ligase</keyword>
<dbReference type="InterPro" id="IPR003837">
    <property type="entry name" value="GatC"/>
</dbReference>
<protein>
    <recommendedName>
        <fullName evidence="7">Glutamyl-tRNA(Gln) amidotransferase subunit C, mitochondrial</fullName>
        <shortName evidence="7">Glu-AdT subunit C</shortName>
        <ecNumber evidence="7">6.3.5.-</ecNumber>
    </recommendedName>
</protein>
<dbReference type="PANTHER" id="PTHR42909">
    <property type="entry name" value="ZGC:136858"/>
    <property type="match status" value="1"/>
</dbReference>
<evidence type="ECO:0000256" key="7">
    <source>
        <dbReference type="HAMAP-Rule" id="MF_03149"/>
    </source>
</evidence>
<dbReference type="EC" id="6.3.5.-" evidence="7"/>
<feature type="compositionally biased region" description="Polar residues" evidence="8">
    <location>
        <begin position="46"/>
        <end position="58"/>
    </location>
</feature>
<comment type="subcellular location">
    <subcellularLocation>
        <location evidence="7">Mitochondrion</location>
    </subcellularLocation>
</comment>
<dbReference type="EMBL" id="OU900099">
    <property type="protein sequence ID" value="CAG9863286.1"/>
    <property type="molecule type" value="Genomic_DNA"/>
</dbReference>
<feature type="region of interest" description="Disordered" evidence="8">
    <location>
        <begin position="1"/>
        <end position="132"/>
    </location>
</feature>
<comment type="similarity">
    <text evidence="7">Belongs to the GatC family.</text>
</comment>
<accession>A0A9N9TYZ2</accession>
<keyword evidence="2" id="KW-0378">Hydrolase</keyword>
<dbReference type="GO" id="GO:0016798">
    <property type="term" value="F:hydrolase activity, acting on glycosyl bonds"/>
    <property type="evidence" value="ECO:0007669"/>
    <property type="project" value="UniProtKB-KW"/>
</dbReference>
<organism evidence="10 11">
    <name type="scientific">Phyllotreta striolata</name>
    <name type="common">Striped flea beetle</name>
    <name type="synonym">Crioceris striolata</name>
    <dbReference type="NCBI Taxonomy" id="444603"/>
    <lineage>
        <taxon>Eukaryota</taxon>
        <taxon>Metazoa</taxon>
        <taxon>Ecdysozoa</taxon>
        <taxon>Arthropoda</taxon>
        <taxon>Hexapoda</taxon>
        <taxon>Insecta</taxon>
        <taxon>Pterygota</taxon>
        <taxon>Neoptera</taxon>
        <taxon>Endopterygota</taxon>
        <taxon>Coleoptera</taxon>
        <taxon>Polyphaga</taxon>
        <taxon>Cucujiformia</taxon>
        <taxon>Chrysomeloidea</taxon>
        <taxon>Chrysomelidae</taxon>
        <taxon>Galerucinae</taxon>
        <taxon>Alticini</taxon>
        <taxon>Phyllotreta</taxon>
    </lineage>
</organism>
<dbReference type="GO" id="GO:0032543">
    <property type="term" value="P:mitochondrial translation"/>
    <property type="evidence" value="ECO:0007669"/>
    <property type="project" value="UniProtKB-UniRule"/>
</dbReference>
<comment type="catalytic activity">
    <reaction evidence="7">
        <text>L-glutamyl-tRNA(Gln) + L-glutamine + ATP + H2O = L-glutaminyl-tRNA(Gln) + L-glutamate + ADP + phosphate + H(+)</text>
        <dbReference type="Rhea" id="RHEA:17521"/>
        <dbReference type="Rhea" id="RHEA-COMP:9681"/>
        <dbReference type="Rhea" id="RHEA-COMP:9684"/>
        <dbReference type="ChEBI" id="CHEBI:15377"/>
        <dbReference type="ChEBI" id="CHEBI:15378"/>
        <dbReference type="ChEBI" id="CHEBI:29985"/>
        <dbReference type="ChEBI" id="CHEBI:30616"/>
        <dbReference type="ChEBI" id="CHEBI:43474"/>
        <dbReference type="ChEBI" id="CHEBI:58359"/>
        <dbReference type="ChEBI" id="CHEBI:78520"/>
        <dbReference type="ChEBI" id="CHEBI:78521"/>
        <dbReference type="ChEBI" id="CHEBI:456216"/>
    </reaction>
</comment>
<keyword evidence="7" id="KW-0547">Nucleotide-binding</keyword>
<evidence type="ECO:0000256" key="1">
    <source>
        <dbReference type="ARBA" id="ARBA00022723"/>
    </source>
</evidence>
<dbReference type="GO" id="GO:0050567">
    <property type="term" value="F:glutaminyl-tRNA synthase (glutamine-hydrolyzing) activity"/>
    <property type="evidence" value="ECO:0007669"/>
    <property type="project" value="UniProtKB-UniRule"/>
</dbReference>
<keyword evidence="7" id="KW-0067">ATP-binding</keyword>
<dbReference type="Gene3D" id="3.30.930.10">
    <property type="entry name" value="Bira Bifunctional Protein, Domain 2"/>
    <property type="match status" value="1"/>
</dbReference>
<feature type="domain" description="Anticodon-binding" evidence="9">
    <location>
        <begin position="488"/>
        <end position="559"/>
    </location>
</feature>
<dbReference type="InterPro" id="IPR036621">
    <property type="entry name" value="Anticodon-bd_dom_sf"/>
</dbReference>
<dbReference type="Gene3D" id="3.40.1790.10">
    <property type="entry name" value="Indigoidine synthase domain"/>
    <property type="match status" value="1"/>
</dbReference>
<dbReference type="GO" id="GO:0005524">
    <property type="term" value="F:ATP binding"/>
    <property type="evidence" value="ECO:0007669"/>
    <property type="project" value="UniProtKB-KW"/>
</dbReference>
<reference evidence="10" key="1">
    <citation type="submission" date="2022-01" db="EMBL/GenBank/DDBJ databases">
        <authorList>
            <person name="King R."/>
        </authorList>
    </citation>
    <scope>NUCLEOTIDE SEQUENCE</scope>
</reference>
<dbReference type="SUPFAM" id="SSF110581">
    <property type="entry name" value="Indigoidine synthase A-like"/>
    <property type="match status" value="1"/>
</dbReference>
<evidence type="ECO:0000313" key="11">
    <source>
        <dbReference type="Proteomes" id="UP001153712"/>
    </source>
</evidence>
<dbReference type="Proteomes" id="UP001153712">
    <property type="component" value="Chromosome 6"/>
</dbReference>
<evidence type="ECO:0000256" key="2">
    <source>
        <dbReference type="ARBA" id="ARBA00022801"/>
    </source>
</evidence>
<dbReference type="InterPro" id="IPR007342">
    <property type="entry name" value="PsuG"/>
</dbReference>